<feature type="transmembrane region" description="Helical" evidence="2">
    <location>
        <begin position="21"/>
        <end position="40"/>
    </location>
</feature>
<evidence type="ECO:0000313" key="4">
    <source>
        <dbReference type="EMBL" id="TCK20215.1"/>
    </source>
</evidence>
<evidence type="ECO:0000259" key="3">
    <source>
        <dbReference type="Pfam" id="PF26571"/>
    </source>
</evidence>
<keyword evidence="2" id="KW-0472">Membrane</keyword>
<accession>A0A4R1HIE8</accession>
<organism evidence="4 5">
    <name type="scientific">Pseudonocardia endophytica</name>
    <dbReference type="NCBI Taxonomy" id="401976"/>
    <lineage>
        <taxon>Bacteria</taxon>
        <taxon>Bacillati</taxon>
        <taxon>Actinomycetota</taxon>
        <taxon>Actinomycetes</taxon>
        <taxon>Pseudonocardiales</taxon>
        <taxon>Pseudonocardiaceae</taxon>
        <taxon>Pseudonocardia</taxon>
    </lineage>
</organism>
<evidence type="ECO:0000256" key="2">
    <source>
        <dbReference type="SAM" id="Phobius"/>
    </source>
</evidence>
<keyword evidence="2" id="KW-0812">Transmembrane</keyword>
<comment type="caution">
    <text evidence="4">The sequence shown here is derived from an EMBL/GenBank/DDBJ whole genome shotgun (WGS) entry which is preliminary data.</text>
</comment>
<proteinExistence type="predicted"/>
<dbReference type="Pfam" id="PF26571">
    <property type="entry name" value="VldE"/>
    <property type="match status" value="1"/>
</dbReference>
<gene>
    <name evidence="4" type="ORF">EV378_4165</name>
</gene>
<evidence type="ECO:0000313" key="5">
    <source>
        <dbReference type="Proteomes" id="UP000295560"/>
    </source>
</evidence>
<evidence type="ECO:0000256" key="1">
    <source>
        <dbReference type="SAM" id="MobiDB-lite"/>
    </source>
</evidence>
<reference evidence="4 5" key="1">
    <citation type="submission" date="2019-03" db="EMBL/GenBank/DDBJ databases">
        <title>Sequencing the genomes of 1000 actinobacteria strains.</title>
        <authorList>
            <person name="Klenk H.-P."/>
        </authorList>
    </citation>
    <scope>NUCLEOTIDE SEQUENCE [LARGE SCALE GENOMIC DNA]</scope>
    <source>
        <strain evidence="4 5">DSM 44969</strain>
    </source>
</reference>
<dbReference type="Proteomes" id="UP000295560">
    <property type="component" value="Unassembled WGS sequence"/>
</dbReference>
<protein>
    <recommendedName>
        <fullName evidence="3">ARB-07466-like C-terminal domain-containing protein</fullName>
    </recommendedName>
</protein>
<dbReference type="AlphaFoldDB" id="A0A4R1HIE8"/>
<keyword evidence="2" id="KW-1133">Transmembrane helix</keyword>
<name>A0A4R1HIE8_PSEEN</name>
<keyword evidence="5" id="KW-1185">Reference proteome</keyword>
<dbReference type="EMBL" id="SMFZ01000002">
    <property type="protein sequence ID" value="TCK20215.1"/>
    <property type="molecule type" value="Genomic_DNA"/>
</dbReference>
<feature type="domain" description="ARB-07466-like C-terminal" evidence="3">
    <location>
        <begin position="217"/>
        <end position="264"/>
    </location>
</feature>
<dbReference type="InterPro" id="IPR058593">
    <property type="entry name" value="ARB_07466-like_C"/>
</dbReference>
<sequence length="278" mass="29261">MHRVPPQRRPAPPRRRRAVGPLLVLVAVLALVVGGVVWVANNLPGTPGCTVTGGERDVALTLEQAGNAATIAGVGVAEGMPDHAVTVALATALQETGLRNLSGGDRDSAGLFQQRPSQGWGTYDQVTDPVYSARAFYTKLRTEPHWPTLDVADAAQLIQRSADGSLYAQWEPQARSMAAALTGEAGPALRCQDLPDNANPDDVARVATAELGTASLSGPHEAARGWQMANWLVAHAGRFGLQSVTYDGTSWTADAGDWSQSGARDGRLSLQRADPSAE</sequence>
<feature type="region of interest" description="Disordered" evidence="1">
    <location>
        <begin position="254"/>
        <end position="278"/>
    </location>
</feature>